<name>A0A381RDS5_9ZZZZ</name>
<dbReference type="Gene3D" id="3.10.20.90">
    <property type="entry name" value="Phosphatidylinositol 3-kinase Catalytic Subunit, Chain A, domain 1"/>
    <property type="match status" value="1"/>
</dbReference>
<proteinExistence type="inferred from homology"/>
<dbReference type="SUPFAM" id="SSF82657">
    <property type="entry name" value="BolA-like"/>
    <property type="match status" value="1"/>
</dbReference>
<evidence type="ECO:0008006" key="3">
    <source>
        <dbReference type="Google" id="ProtNLM"/>
    </source>
</evidence>
<evidence type="ECO:0000313" key="2">
    <source>
        <dbReference type="EMBL" id="SUZ87413.1"/>
    </source>
</evidence>
<dbReference type="PANTHER" id="PTHR46229">
    <property type="entry name" value="BOLA TRANSCRIPTION REGULATOR"/>
    <property type="match status" value="1"/>
</dbReference>
<sequence>MNAEQIIRERLSAHLTLTHLDLRDTTGKHIHHQNFDGGLHISAIIVSDNFRNKSLLERHQLVYSALGSLIKNEIHAFSMKTYTIEEWQSHAS</sequence>
<protein>
    <recommendedName>
        <fullName evidence="3">BolA family transcriptional regulator</fullName>
    </recommendedName>
</protein>
<organism evidence="2">
    <name type="scientific">marine metagenome</name>
    <dbReference type="NCBI Taxonomy" id="408172"/>
    <lineage>
        <taxon>unclassified sequences</taxon>
        <taxon>metagenomes</taxon>
        <taxon>ecological metagenomes</taxon>
    </lineage>
</organism>
<gene>
    <name evidence="2" type="ORF">METZ01_LOCUS40267</name>
</gene>
<comment type="similarity">
    <text evidence="1">Belongs to the BolA/IbaG family.</text>
</comment>
<dbReference type="AlphaFoldDB" id="A0A381RDS5"/>
<dbReference type="PIRSF" id="PIRSF003113">
    <property type="entry name" value="BolA"/>
    <property type="match status" value="1"/>
</dbReference>
<accession>A0A381RDS5</accession>
<dbReference type="InterPro" id="IPR036065">
    <property type="entry name" value="BolA-like_sf"/>
</dbReference>
<evidence type="ECO:0000256" key="1">
    <source>
        <dbReference type="ARBA" id="ARBA00005578"/>
    </source>
</evidence>
<dbReference type="InterPro" id="IPR002634">
    <property type="entry name" value="BolA"/>
</dbReference>
<dbReference type="Pfam" id="PF01722">
    <property type="entry name" value="BolA"/>
    <property type="match status" value="1"/>
</dbReference>
<dbReference type="PANTHER" id="PTHR46229:SF2">
    <property type="entry name" value="BOLA-LIKE PROTEIN 1"/>
    <property type="match status" value="1"/>
</dbReference>
<dbReference type="EMBL" id="UINC01001723">
    <property type="protein sequence ID" value="SUZ87413.1"/>
    <property type="molecule type" value="Genomic_DNA"/>
</dbReference>
<reference evidence="2" key="1">
    <citation type="submission" date="2018-05" db="EMBL/GenBank/DDBJ databases">
        <authorList>
            <person name="Lanie J.A."/>
            <person name="Ng W.-L."/>
            <person name="Kazmierczak K.M."/>
            <person name="Andrzejewski T.M."/>
            <person name="Davidsen T.M."/>
            <person name="Wayne K.J."/>
            <person name="Tettelin H."/>
            <person name="Glass J.I."/>
            <person name="Rusch D."/>
            <person name="Podicherti R."/>
            <person name="Tsui H.-C.T."/>
            <person name="Winkler M.E."/>
        </authorList>
    </citation>
    <scope>NUCLEOTIDE SEQUENCE</scope>
</reference>
<dbReference type="InterPro" id="IPR050961">
    <property type="entry name" value="BolA/IbaG_stress_morph_reg"/>
</dbReference>